<organism evidence="10 11">
    <name type="scientific">Penicillium vulpinum</name>
    <dbReference type="NCBI Taxonomy" id="29845"/>
    <lineage>
        <taxon>Eukaryota</taxon>
        <taxon>Fungi</taxon>
        <taxon>Dikarya</taxon>
        <taxon>Ascomycota</taxon>
        <taxon>Pezizomycotina</taxon>
        <taxon>Eurotiomycetes</taxon>
        <taxon>Eurotiomycetidae</taxon>
        <taxon>Eurotiales</taxon>
        <taxon>Aspergillaceae</taxon>
        <taxon>Penicillium</taxon>
    </lineage>
</organism>
<keyword evidence="7" id="KW-0496">Mitochondrion</keyword>
<dbReference type="Proteomes" id="UP000191518">
    <property type="component" value="Unassembled WGS sequence"/>
</dbReference>
<dbReference type="GO" id="GO:0046872">
    <property type="term" value="F:metal ion binding"/>
    <property type="evidence" value="ECO:0007669"/>
    <property type="project" value="UniProtKB-KW"/>
</dbReference>
<feature type="domain" description="Gcp-like" evidence="9">
    <location>
        <begin position="203"/>
        <end position="548"/>
    </location>
</feature>
<keyword evidence="4 7" id="KW-0479">Metal-binding</keyword>
<evidence type="ECO:0000256" key="3">
    <source>
        <dbReference type="ARBA" id="ARBA00022694"/>
    </source>
</evidence>
<keyword evidence="11" id="KW-1185">Reference proteome</keyword>
<sequence length="590" mass="64502">MYTARVVKPKLSLSISAAQSVPRPTLSLKSPGPIPRTPVSPISASSPSSMRFSSLQVPSYAYTNSCSSKSILKKQSSSRTATVDKRIQFQVTPTVHCVTPIENPDEYYGKHMKMSREERRWTNGALKCSSSRSQGRSLDDYAASRACLDQHSSALNARRCLTSRRGLLTLAIETSCDDTSVAIVEKTKKDSGSAAKIHFLENVTADTRAHRGIHPIIALESHQDNLANLVQRALNYLPESKTSDGLKLADGTRRRLPDFISATRGPGMRSNLSVGLDTGKALSVAWQIPMVGVHHMQAHLLTPGLVSSLENEAKPDSPAIVPEFPFLSILVSGGHTTLVQSKGLTDHRILATSEDIAIGEALDKSARDILPESFLQEAKTTMYGKILEQFVFPNGKADFADYSPPESRGKEITKRVSDWGWSLTTPFANTRIMQFSFSSISSMVGKIVQSNGMNIKMSHTERVDLGREAMRVCFEHLASRTVIALDTMRPHNNGKNDINTIVVSGGVAANQFLMKVLTSFLEVRGFGNIKIVAPPPYLCTDNAAMIGWAGIEMFEAGFRSDLDCRPLRKWTLDPRADDGGILGPGGWIQE</sequence>
<dbReference type="InterPro" id="IPR022450">
    <property type="entry name" value="TsaD"/>
</dbReference>
<dbReference type="STRING" id="29845.A0A1V6SF76"/>
<evidence type="ECO:0000256" key="5">
    <source>
        <dbReference type="ARBA" id="ARBA00023315"/>
    </source>
</evidence>
<evidence type="ECO:0000256" key="7">
    <source>
        <dbReference type="HAMAP-Rule" id="MF_03179"/>
    </source>
</evidence>
<evidence type="ECO:0000313" key="10">
    <source>
        <dbReference type="EMBL" id="OQE12233.1"/>
    </source>
</evidence>
<name>A0A1V6SF76_9EURO</name>
<dbReference type="SUPFAM" id="SSF53067">
    <property type="entry name" value="Actin-like ATPase domain"/>
    <property type="match status" value="1"/>
</dbReference>
<keyword evidence="3 7" id="KW-0819">tRNA processing</keyword>
<dbReference type="PANTHER" id="PTHR11735">
    <property type="entry name" value="TRNA N6-ADENOSINE THREONYLCARBAMOYLTRANSFERASE"/>
    <property type="match status" value="1"/>
</dbReference>
<dbReference type="AlphaFoldDB" id="A0A1V6SF76"/>
<dbReference type="InterPro" id="IPR000905">
    <property type="entry name" value="Gcp-like_dom"/>
</dbReference>
<evidence type="ECO:0000256" key="8">
    <source>
        <dbReference type="SAM" id="MobiDB-lite"/>
    </source>
</evidence>
<comment type="function">
    <text evidence="7">Required for the formation of a threonylcarbamoyl group on adenosine at position 37 (t(6)A37) in mitochondrial tRNAs that read codons beginning with adenine. Probably involved in the transfer of the threonylcarbamoyl moiety of threonylcarbamoyl-AMP (TC-AMP) to the N6 group of A37. Involved in mitochondrial genome maintenance.</text>
</comment>
<dbReference type="PRINTS" id="PR00789">
    <property type="entry name" value="OSIALOPTASE"/>
</dbReference>
<comment type="cofactor">
    <cofactor evidence="7">
        <name>a divalent metal cation</name>
        <dbReference type="ChEBI" id="CHEBI:60240"/>
    </cofactor>
    <text evidence="7">Binds 1 divalent metal cation per subunit.</text>
</comment>
<dbReference type="EC" id="2.3.1.234" evidence="1"/>
<accession>A0A1V6SF76</accession>
<comment type="catalytic activity">
    <reaction evidence="6 7">
        <text>L-threonylcarbamoyladenylate + adenosine(37) in tRNA = N(6)-L-threonylcarbamoyladenosine(37) in tRNA + AMP + H(+)</text>
        <dbReference type="Rhea" id="RHEA:37059"/>
        <dbReference type="Rhea" id="RHEA-COMP:10162"/>
        <dbReference type="Rhea" id="RHEA-COMP:10163"/>
        <dbReference type="ChEBI" id="CHEBI:15378"/>
        <dbReference type="ChEBI" id="CHEBI:73682"/>
        <dbReference type="ChEBI" id="CHEBI:74411"/>
        <dbReference type="ChEBI" id="CHEBI:74418"/>
        <dbReference type="ChEBI" id="CHEBI:456215"/>
        <dbReference type="EC" id="2.3.1.234"/>
    </reaction>
</comment>
<gene>
    <name evidence="10" type="ORF">PENVUL_c001G00021</name>
</gene>
<comment type="subcellular location">
    <subcellularLocation>
        <location evidence="7">Mitochondrion</location>
    </subcellularLocation>
</comment>
<evidence type="ECO:0000256" key="4">
    <source>
        <dbReference type="ARBA" id="ARBA00022723"/>
    </source>
</evidence>
<keyword evidence="5 7" id="KW-0012">Acyltransferase</keyword>
<dbReference type="GO" id="GO:0061711">
    <property type="term" value="F:tRNA N(6)-L-threonylcarbamoyladenine synthase activity"/>
    <property type="evidence" value="ECO:0007669"/>
    <property type="project" value="UniProtKB-EC"/>
</dbReference>
<comment type="caution">
    <text evidence="10">The sequence shown here is derived from an EMBL/GenBank/DDBJ whole genome shotgun (WGS) entry which is preliminary data.</text>
</comment>
<feature type="region of interest" description="Disordered" evidence="8">
    <location>
        <begin position="22"/>
        <end position="48"/>
    </location>
</feature>
<keyword evidence="2 7" id="KW-0808">Transferase</keyword>
<dbReference type="Gene3D" id="3.30.420.40">
    <property type="match status" value="2"/>
</dbReference>
<evidence type="ECO:0000256" key="6">
    <source>
        <dbReference type="ARBA" id="ARBA00048117"/>
    </source>
</evidence>
<comment type="subunit">
    <text evidence="7">Homodimer.</text>
</comment>
<comment type="similarity">
    <text evidence="7">Belongs to the KAE1 / TsaD family.</text>
</comment>
<dbReference type="Pfam" id="PF00814">
    <property type="entry name" value="TsaD"/>
    <property type="match status" value="1"/>
</dbReference>
<dbReference type="GO" id="GO:0072670">
    <property type="term" value="P:mitochondrial tRNA threonylcarbamoyladenosine modification"/>
    <property type="evidence" value="ECO:0007669"/>
    <property type="project" value="TreeGrafter"/>
</dbReference>
<proteinExistence type="inferred from homology"/>
<dbReference type="PROSITE" id="PS01016">
    <property type="entry name" value="GLYCOPROTEASE"/>
    <property type="match status" value="1"/>
</dbReference>
<evidence type="ECO:0000256" key="2">
    <source>
        <dbReference type="ARBA" id="ARBA00022679"/>
    </source>
</evidence>
<dbReference type="InterPro" id="IPR043129">
    <property type="entry name" value="ATPase_NBD"/>
</dbReference>
<dbReference type="EMBL" id="MDYP01000001">
    <property type="protein sequence ID" value="OQE12233.1"/>
    <property type="molecule type" value="Genomic_DNA"/>
</dbReference>
<evidence type="ECO:0000259" key="9">
    <source>
        <dbReference type="Pfam" id="PF00814"/>
    </source>
</evidence>
<dbReference type="FunFam" id="3.30.420.40:FF:000252">
    <property type="entry name" value="tRNA N6-adenosine threonylcarbamoyltransferase, mitochondrial"/>
    <property type="match status" value="1"/>
</dbReference>
<protein>
    <recommendedName>
        <fullName evidence="1">N(6)-L-threonylcarbamoyladenine synthase</fullName>
        <ecNumber evidence="1">2.3.1.234</ecNumber>
    </recommendedName>
</protein>
<dbReference type="GO" id="GO:0005739">
    <property type="term" value="C:mitochondrion"/>
    <property type="evidence" value="ECO:0007669"/>
    <property type="project" value="UniProtKB-SubCell"/>
</dbReference>
<dbReference type="InterPro" id="IPR017860">
    <property type="entry name" value="Peptidase_M22_CS"/>
</dbReference>
<evidence type="ECO:0000256" key="1">
    <source>
        <dbReference type="ARBA" id="ARBA00012156"/>
    </source>
</evidence>
<evidence type="ECO:0000313" key="11">
    <source>
        <dbReference type="Proteomes" id="UP000191518"/>
    </source>
</evidence>
<dbReference type="PANTHER" id="PTHR11735:SF6">
    <property type="entry name" value="TRNA N6-ADENOSINE THREONYLCARBAMOYLTRANSFERASE, MITOCHONDRIAL"/>
    <property type="match status" value="1"/>
</dbReference>
<reference evidence="11" key="1">
    <citation type="journal article" date="2017" name="Nat. Microbiol.">
        <title>Global analysis of biosynthetic gene clusters reveals vast potential of secondary metabolite production in Penicillium species.</title>
        <authorList>
            <person name="Nielsen J.C."/>
            <person name="Grijseels S."/>
            <person name="Prigent S."/>
            <person name="Ji B."/>
            <person name="Dainat J."/>
            <person name="Nielsen K.F."/>
            <person name="Frisvad J.C."/>
            <person name="Workman M."/>
            <person name="Nielsen J."/>
        </authorList>
    </citation>
    <scope>NUCLEOTIDE SEQUENCE [LARGE SCALE GENOMIC DNA]</scope>
    <source>
        <strain evidence="11">IBT 29486</strain>
    </source>
</reference>
<dbReference type="InterPro" id="IPR017861">
    <property type="entry name" value="KAE1/TsaD"/>
</dbReference>
<dbReference type="HAMAP" id="MF_01445">
    <property type="entry name" value="TsaD"/>
    <property type="match status" value="1"/>
</dbReference>
<feature type="compositionally biased region" description="Low complexity" evidence="8">
    <location>
        <begin position="39"/>
        <end position="48"/>
    </location>
</feature>